<evidence type="ECO:0000256" key="1">
    <source>
        <dbReference type="SAM" id="Coils"/>
    </source>
</evidence>
<proteinExistence type="predicted"/>
<keyword evidence="4" id="KW-1185">Reference proteome</keyword>
<comment type="caution">
    <text evidence="3">The sequence shown here is derived from an EMBL/GenBank/DDBJ whole genome shotgun (WGS) entry which is preliminary data.</text>
</comment>
<name>A0ABR2IZ69_9EUKA</name>
<accession>A0ABR2IZ69</accession>
<organism evidence="3 4">
    <name type="scientific">Tritrichomonas musculus</name>
    <dbReference type="NCBI Taxonomy" id="1915356"/>
    <lineage>
        <taxon>Eukaryota</taxon>
        <taxon>Metamonada</taxon>
        <taxon>Parabasalia</taxon>
        <taxon>Tritrichomonadida</taxon>
        <taxon>Tritrichomonadidae</taxon>
        <taxon>Tritrichomonas</taxon>
    </lineage>
</organism>
<gene>
    <name evidence="3" type="ORF">M9Y10_008833</name>
</gene>
<keyword evidence="1" id="KW-0175">Coiled coil</keyword>
<sequence length="590" mass="65340">MSSDTTLRATQINVSVVDKSNQYKSMGPMILLAIRKSGQIQLIILRPDKKPLIGLPAAPNVNWAIQNDVYVSMVGGNVRFLLQFANTQEAQIFTMLALSGRLAASPEPICIINKGGGPIAAEDRFTISYESYDLSSDQIKGPAMSEKNMQLSASDQTPLSAISKSGTLNSTFLVRMSGNIISIVHSIGDAAPPKQPQAATAEAAQDESNQQSDEQPSKAESRVDSTLEQEQQQKKQQQQIAMQIAASKGGAPAPSTATSATKETTTATTTTATPKQTPSTQLSSSIKKTPVSLQPQQAPKPQPAPPPKPQYDAQLQSIHNEMETKFNELSQMIASLRRSRTSQGSNLPLSSDVLVSSVQRLLRENQLKDQLIAEKQQLIDILNERHSDTRERDDLRVQLADLGSRLSSQRQITRAKTEKQDELNHEIEELQARLVRVKKESEDRLSTLQQRLDEEKQKQLDDLDEQRKKVEANAKAAEEEVEKVREQFEQTLSENKVLKAQASRDITGELNKLKEQMPQLVMKTVKQMVQGVYGIVTSIFDEDDDYDGITVAKQIKRALEKQAGKMLNQIDPQDDEGEGEEEEEEAEDDE</sequence>
<feature type="compositionally biased region" description="Basic and acidic residues" evidence="2">
    <location>
        <begin position="215"/>
        <end position="225"/>
    </location>
</feature>
<feature type="compositionally biased region" description="Low complexity" evidence="2">
    <location>
        <begin position="251"/>
        <end position="281"/>
    </location>
</feature>
<reference evidence="3 4" key="1">
    <citation type="submission" date="2024-04" db="EMBL/GenBank/DDBJ databases">
        <title>Tritrichomonas musculus Genome.</title>
        <authorList>
            <person name="Alves-Ferreira E."/>
            <person name="Grigg M."/>
            <person name="Lorenzi H."/>
            <person name="Galac M."/>
        </authorList>
    </citation>
    <scope>NUCLEOTIDE SEQUENCE [LARGE SCALE GENOMIC DNA]</scope>
    <source>
        <strain evidence="3 4">EAF2021</strain>
    </source>
</reference>
<protein>
    <submittedName>
        <fullName evidence="3">Uncharacterized protein</fullName>
    </submittedName>
</protein>
<feature type="compositionally biased region" description="Acidic residues" evidence="2">
    <location>
        <begin position="572"/>
        <end position="590"/>
    </location>
</feature>
<evidence type="ECO:0000256" key="2">
    <source>
        <dbReference type="SAM" id="MobiDB-lite"/>
    </source>
</evidence>
<feature type="compositionally biased region" description="Low complexity" evidence="2">
    <location>
        <begin position="191"/>
        <end position="203"/>
    </location>
</feature>
<evidence type="ECO:0000313" key="3">
    <source>
        <dbReference type="EMBL" id="KAK8870920.1"/>
    </source>
</evidence>
<feature type="region of interest" description="Disordered" evidence="2">
    <location>
        <begin position="562"/>
        <end position="590"/>
    </location>
</feature>
<feature type="region of interest" description="Disordered" evidence="2">
    <location>
        <begin position="191"/>
        <end position="312"/>
    </location>
</feature>
<dbReference type="Proteomes" id="UP001470230">
    <property type="component" value="Unassembled WGS sequence"/>
</dbReference>
<feature type="compositionally biased region" description="Low complexity" evidence="2">
    <location>
        <begin position="228"/>
        <end position="239"/>
    </location>
</feature>
<feature type="compositionally biased region" description="Pro residues" evidence="2">
    <location>
        <begin position="298"/>
        <end position="309"/>
    </location>
</feature>
<feature type="compositionally biased region" description="Polar residues" evidence="2">
    <location>
        <begin position="282"/>
        <end position="293"/>
    </location>
</feature>
<dbReference type="EMBL" id="JAPFFF010000014">
    <property type="protein sequence ID" value="KAK8870920.1"/>
    <property type="molecule type" value="Genomic_DNA"/>
</dbReference>
<feature type="coiled-coil region" evidence="1">
    <location>
        <begin position="372"/>
        <end position="501"/>
    </location>
</feature>
<evidence type="ECO:0000313" key="4">
    <source>
        <dbReference type="Proteomes" id="UP001470230"/>
    </source>
</evidence>